<dbReference type="AlphaFoldDB" id="A0A1I4Y159"/>
<dbReference type="EMBL" id="FOVF01000014">
    <property type="protein sequence ID" value="SFN31775.1"/>
    <property type="molecule type" value="Genomic_DNA"/>
</dbReference>
<name>A0A1I4Y159_9GAMM</name>
<protein>
    <submittedName>
        <fullName evidence="1">Uncharacterized protein</fullName>
    </submittedName>
</protein>
<keyword evidence="2" id="KW-1185">Reference proteome</keyword>
<dbReference type="RefSeq" id="WP_139224960.1">
    <property type="nucleotide sequence ID" value="NZ_FOVF01000014.1"/>
</dbReference>
<evidence type="ECO:0000313" key="1">
    <source>
        <dbReference type="EMBL" id="SFN31775.1"/>
    </source>
</evidence>
<sequence length="100" mass="11009">MKSFPCICLLLSIGKGFGQSLRNGEMGGGVGRRRRASSRFSHTIRAFHLLAAWRGSPVTKPAAAFMIRHKKDTEKCFFVKHAAVKPVEKIMSPLRALPSA</sequence>
<accession>A0A1I4Y159</accession>
<organism evidence="1 2">
    <name type="scientific">Dokdonella immobilis</name>
    <dbReference type="NCBI Taxonomy" id="578942"/>
    <lineage>
        <taxon>Bacteria</taxon>
        <taxon>Pseudomonadati</taxon>
        <taxon>Pseudomonadota</taxon>
        <taxon>Gammaproteobacteria</taxon>
        <taxon>Lysobacterales</taxon>
        <taxon>Rhodanobacteraceae</taxon>
        <taxon>Dokdonella</taxon>
    </lineage>
</organism>
<gene>
    <name evidence="1" type="ORF">SAMN05216289_1149</name>
</gene>
<reference evidence="1 2" key="1">
    <citation type="submission" date="2016-10" db="EMBL/GenBank/DDBJ databases">
        <authorList>
            <person name="de Groot N.N."/>
        </authorList>
    </citation>
    <scope>NUCLEOTIDE SEQUENCE [LARGE SCALE GENOMIC DNA]</scope>
    <source>
        <strain evidence="1 2">CGMCC 1.7659</strain>
    </source>
</reference>
<dbReference type="Proteomes" id="UP000198575">
    <property type="component" value="Unassembled WGS sequence"/>
</dbReference>
<evidence type="ECO:0000313" key="2">
    <source>
        <dbReference type="Proteomes" id="UP000198575"/>
    </source>
</evidence>
<proteinExistence type="predicted"/>